<dbReference type="SUPFAM" id="SSF81296">
    <property type="entry name" value="E set domains"/>
    <property type="match status" value="1"/>
</dbReference>
<evidence type="ECO:0000259" key="4">
    <source>
        <dbReference type="Pfam" id="PF02018"/>
    </source>
</evidence>
<sequence length="503" mass="52945">MSKALKYLGNFLTVMAIVFAVSCSEDDFSDSVVMVNSIESENFYPGDEVTMQGSNFDEVLFVFLGNNQIPFQLDGDVLTFMLPTSATIGGARVTLVMPDGYVVERNIDVVARPFPIITALSTSAAPEGGEVTIKGTSLDNLISVSIGEIAASVVSSTATELTITVPAGLEENLEAPITVVTSGGEATAPGKFYVGENLLLNGGFELGDGDDFTNWSKFNGGDGMTATTADGEAYFGRSLRAVAVGGDAWRTQLASDAAPMQVGVEYTLSMWIKAQPGSPGVGGNVRFSTNPDALYSGNYDITGEWQQIEWVFTANTTPARAVLDLGVIANAVYFVDNVTLVATGLSGPQPTEILLNGGFEEGDGDDFTNWSKFNGADLLTATTAADEVRSGDRALRAVGFGGDAWRTQLASDPVPTIDGVEYTASLWIKAAVGPGDGGVIRMSTTGSGDAQYQGNVTVTTEWQKVEWIFTANGTTTGIVLDLGATLDAVYFVDDVSLLQPPQE</sequence>
<name>A0ABW4XZJ9_9FLAO</name>
<dbReference type="InterPro" id="IPR002909">
    <property type="entry name" value="IPT_dom"/>
</dbReference>
<evidence type="ECO:0000256" key="2">
    <source>
        <dbReference type="SAM" id="SignalP"/>
    </source>
</evidence>
<feature type="domain" description="IPT/TIG" evidence="3">
    <location>
        <begin position="115"/>
        <end position="192"/>
    </location>
</feature>
<dbReference type="InterPro" id="IPR003305">
    <property type="entry name" value="CenC_carb-bd"/>
</dbReference>
<dbReference type="CDD" id="cd00603">
    <property type="entry name" value="IPT_PCSR"/>
    <property type="match status" value="1"/>
</dbReference>
<accession>A0ABW4XZJ9</accession>
<dbReference type="Gene3D" id="2.60.120.260">
    <property type="entry name" value="Galactose-binding domain-like"/>
    <property type="match status" value="2"/>
</dbReference>
<evidence type="ECO:0000313" key="6">
    <source>
        <dbReference type="Proteomes" id="UP001597342"/>
    </source>
</evidence>
<evidence type="ECO:0000259" key="3">
    <source>
        <dbReference type="Pfam" id="PF01833"/>
    </source>
</evidence>
<dbReference type="InterPro" id="IPR008979">
    <property type="entry name" value="Galactose-bd-like_sf"/>
</dbReference>
<evidence type="ECO:0000256" key="1">
    <source>
        <dbReference type="ARBA" id="ARBA00022801"/>
    </source>
</evidence>
<dbReference type="Proteomes" id="UP001597342">
    <property type="component" value="Unassembled WGS sequence"/>
</dbReference>
<keyword evidence="6" id="KW-1185">Reference proteome</keyword>
<reference evidence="6" key="1">
    <citation type="journal article" date="2019" name="Int. J. Syst. Evol. Microbiol.">
        <title>The Global Catalogue of Microorganisms (GCM) 10K type strain sequencing project: providing services to taxonomists for standard genome sequencing and annotation.</title>
        <authorList>
            <consortium name="The Broad Institute Genomics Platform"/>
            <consortium name="The Broad Institute Genome Sequencing Center for Infectious Disease"/>
            <person name="Wu L."/>
            <person name="Ma J."/>
        </authorList>
    </citation>
    <scope>NUCLEOTIDE SEQUENCE [LARGE SCALE GENOMIC DNA]</scope>
    <source>
        <strain evidence="6">JCM 3389</strain>
    </source>
</reference>
<dbReference type="SUPFAM" id="SSF49785">
    <property type="entry name" value="Galactose-binding domain-like"/>
    <property type="match status" value="2"/>
</dbReference>
<feature type="domain" description="CBM-cenC" evidence="4">
    <location>
        <begin position="352"/>
        <end position="480"/>
    </location>
</feature>
<evidence type="ECO:0000313" key="5">
    <source>
        <dbReference type="EMBL" id="MFD2100472.1"/>
    </source>
</evidence>
<protein>
    <submittedName>
        <fullName evidence="5">Carbohydrate binding domain-containing protein</fullName>
    </submittedName>
</protein>
<proteinExistence type="predicted"/>
<dbReference type="Pfam" id="PF02018">
    <property type="entry name" value="CBM_4_9"/>
    <property type="match status" value="2"/>
</dbReference>
<dbReference type="EMBL" id="JBHUHU010000003">
    <property type="protein sequence ID" value="MFD2100472.1"/>
    <property type="molecule type" value="Genomic_DNA"/>
</dbReference>
<dbReference type="RefSeq" id="WP_379831180.1">
    <property type="nucleotide sequence ID" value="NZ_JBHUHU010000003.1"/>
</dbReference>
<comment type="caution">
    <text evidence="5">The sequence shown here is derived from an EMBL/GenBank/DDBJ whole genome shotgun (WGS) entry which is preliminary data.</text>
</comment>
<organism evidence="5 6">
    <name type="scientific">Flagellimonas iocasae</name>
    <dbReference type="NCBI Taxonomy" id="2055905"/>
    <lineage>
        <taxon>Bacteria</taxon>
        <taxon>Pseudomonadati</taxon>
        <taxon>Bacteroidota</taxon>
        <taxon>Flavobacteriia</taxon>
        <taxon>Flavobacteriales</taxon>
        <taxon>Flavobacteriaceae</taxon>
        <taxon>Flagellimonas</taxon>
    </lineage>
</organism>
<dbReference type="InterPro" id="IPR014756">
    <property type="entry name" value="Ig_E-set"/>
</dbReference>
<keyword evidence="2" id="KW-0732">Signal</keyword>
<dbReference type="Gene3D" id="2.60.40.10">
    <property type="entry name" value="Immunoglobulins"/>
    <property type="match status" value="1"/>
</dbReference>
<keyword evidence="1" id="KW-0378">Hydrolase</keyword>
<dbReference type="Pfam" id="PF01833">
    <property type="entry name" value="TIG"/>
    <property type="match status" value="1"/>
</dbReference>
<feature type="domain" description="CBM-cenC" evidence="4">
    <location>
        <begin position="197"/>
        <end position="323"/>
    </location>
</feature>
<dbReference type="PROSITE" id="PS51257">
    <property type="entry name" value="PROKAR_LIPOPROTEIN"/>
    <property type="match status" value="1"/>
</dbReference>
<feature type="signal peptide" evidence="2">
    <location>
        <begin position="1"/>
        <end position="20"/>
    </location>
</feature>
<dbReference type="InterPro" id="IPR013783">
    <property type="entry name" value="Ig-like_fold"/>
</dbReference>
<feature type="chain" id="PRO_5045182920" evidence="2">
    <location>
        <begin position="21"/>
        <end position="503"/>
    </location>
</feature>
<gene>
    <name evidence="5" type="ORF">ACFSJE_11840</name>
</gene>